<dbReference type="Proteomes" id="UP001447188">
    <property type="component" value="Unassembled WGS sequence"/>
</dbReference>
<comment type="caution">
    <text evidence="3">The sequence shown here is derived from an EMBL/GenBank/DDBJ whole genome shotgun (WGS) entry which is preliminary data.</text>
</comment>
<feature type="compositionally biased region" description="Acidic residues" evidence="1">
    <location>
        <begin position="111"/>
        <end position="128"/>
    </location>
</feature>
<feature type="region of interest" description="Disordered" evidence="1">
    <location>
        <begin position="469"/>
        <end position="557"/>
    </location>
</feature>
<feature type="transmembrane region" description="Helical" evidence="2">
    <location>
        <begin position="825"/>
        <end position="843"/>
    </location>
</feature>
<evidence type="ECO:0000313" key="3">
    <source>
        <dbReference type="EMBL" id="KAL0631882.1"/>
    </source>
</evidence>
<evidence type="ECO:0000256" key="2">
    <source>
        <dbReference type="SAM" id="Phobius"/>
    </source>
</evidence>
<reference evidence="3 4" key="1">
    <citation type="submission" date="2024-02" db="EMBL/GenBank/DDBJ databases">
        <title>Discinaceae phylogenomics.</title>
        <authorList>
            <person name="Dirks A.C."/>
            <person name="James T.Y."/>
        </authorList>
    </citation>
    <scope>NUCLEOTIDE SEQUENCE [LARGE SCALE GENOMIC DNA]</scope>
    <source>
        <strain evidence="3 4">ACD0624</strain>
    </source>
</reference>
<feature type="compositionally biased region" description="Basic and acidic residues" evidence="1">
    <location>
        <begin position="420"/>
        <end position="441"/>
    </location>
</feature>
<feature type="region of interest" description="Disordered" evidence="1">
    <location>
        <begin position="784"/>
        <end position="803"/>
    </location>
</feature>
<feature type="compositionally biased region" description="Polar residues" evidence="1">
    <location>
        <begin position="28"/>
        <end position="43"/>
    </location>
</feature>
<feature type="compositionally biased region" description="Basic and acidic residues" evidence="1">
    <location>
        <begin position="517"/>
        <end position="529"/>
    </location>
</feature>
<feature type="region of interest" description="Disordered" evidence="1">
    <location>
        <begin position="1"/>
        <end position="453"/>
    </location>
</feature>
<keyword evidence="4" id="KW-1185">Reference proteome</keyword>
<feature type="compositionally biased region" description="Acidic residues" evidence="1">
    <location>
        <begin position="477"/>
        <end position="487"/>
    </location>
</feature>
<feature type="compositionally biased region" description="Basic and acidic residues" evidence="1">
    <location>
        <begin position="8"/>
        <end position="27"/>
    </location>
</feature>
<feature type="region of interest" description="Disordered" evidence="1">
    <location>
        <begin position="581"/>
        <end position="607"/>
    </location>
</feature>
<organism evidence="3 4">
    <name type="scientific">Discina gigas</name>
    <dbReference type="NCBI Taxonomy" id="1032678"/>
    <lineage>
        <taxon>Eukaryota</taxon>
        <taxon>Fungi</taxon>
        <taxon>Dikarya</taxon>
        <taxon>Ascomycota</taxon>
        <taxon>Pezizomycotina</taxon>
        <taxon>Pezizomycetes</taxon>
        <taxon>Pezizales</taxon>
        <taxon>Discinaceae</taxon>
        <taxon>Discina</taxon>
    </lineage>
</organism>
<evidence type="ECO:0000313" key="4">
    <source>
        <dbReference type="Proteomes" id="UP001447188"/>
    </source>
</evidence>
<accession>A0ABR3G7E6</accession>
<feature type="compositionally biased region" description="Basic and acidic residues" evidence="1">
    <location>
        <begin position="154"/>
        <end position="164"/>
    </location>
</feature>
<keyword evidence="2" id="KW-1133">Transmembrane helix</keyword>
<keyword evidence="2" id="KW-0472">Membrane</keyword>
<protein>
    <submittedName>
        <fullName evidence="3">Uncharacterized protein</fullName>
    </submittedName>
</protein>
<keyword evidence="2" id="KW-0812">Transmembrane</keyword>
<feature type="compositionally biased region" description="Basic and acidic residues" evidence="1">
    <location>
        <begin position="290"/>
        <end position="301"/>
    </location>
</feature>
<evidence type="ECO:0000256" key="1">
    <source>
        <dbReference type="SAM" id="MobiDB-lite"/>
    </source>
</evidence>
<name>A0ABR3G7E6_9PEZI</name>
<feature type="compositionally biased region" description="Basic and acidic residues" evidence="1">
    <location>
        <begin position="196"/>
        <end position="213"/>
    </location>
</feature>
<gene>
    <name evidence="3" type="ORF">Q9L58_009234</name>
</gene>
<proteinExistence type="predicted"/>
<dbReference type="EMBL" id="JBBBZM010000202">
    <property type="protein sequence ID" value="KAL0631882.1"/>
    <property type="molecule type" value="Genomic_DNA"/>
</dbReference>
<sequence length="877" mass="95626">MSATEDSPPSHDLAEHGPDESMPEKDTATNTDSGTQSDTSVDPSQDIGAGEPLSRTRTYSEVLKLNMENGLDSDNTFPAQFEKDEVGPMPVEASTADGELQPDTSQVEEIGPGEEEPSSETSSETEELAPDKLQPGDFGIGIGSDEQAWYENEPTQKEIEELEKSWFPQDGLPDIGLQSPFMVSDISSDLGGPPTDDIKGEEERSEVGTKDDVTQASPETAELQPVSLEEGEFGYNPGRESEPGEDTGENPEASRTRRRLSHSEPPHHGAPKQPGSGVKPVSTKVTVETIELRKISLRKGEFGYNPGKEGEPGEVTGENPKASLTRRRLSHSQPPCHSAPKLPTPSKQPPKTVSAEGTVETAELRRVSLTQAEFGYNPGRESDPGEDTGENPEASRTRRRLSQSEPPHHSAPKQPSIKQKGKERYRQEPGESPWTKEHDYPTRGASQALRRSWTDPVVEELSHIGIRRGDFGYPVDEASDPWEETGENPEASQTQGRLSNGRPGHSAGSSRTPEMQELGHIRASKKDIGPQRTKASPEMEELELRSSDFGYNTSRGEEAERIILDKDSSENPSAARARRQALLQSDEERPNFGYRNAPKPRRSNQELGVDPAIHDQSYLPHITPSIQKNAPRSERDAFVNNALQSYLEDFLADRGFNPTGKNSDFPKIHSSQVLEGASSQSGLGHDHTTIGDEHRKKAQVTAVVQHPAAFSNDTVAPVTAEQLQQVLKQFKREILDSINSRPTQDSDTDEIYLSGSISHLGPRLGRIERDINSIRRKINTTRTANNADGITDGIRSQERTNGAASGGVAARSTLVSAYKSGKSDINWVVLILGIVAAFSLFALGEMLGSAKHAGKGLGDKLAEWLFKEGRGQKVSGE</sequence>